<dbReference type="InterPro" id="IPR036322">
    <property type="entry name" value="WD40_repeat_dom_sf"/>
</dbReference>
<comment type="caution">
    <text evidence="4">The sequence shown here is derived from an EMBL/GenBank/DDBJ whole genome shotgun (WGS) entry which is preliminary data.</text>
</comment>
<dbReference type="PANTHER" id="PTHR22850">
    <property type="entry name" value="WD40 REPEAT FAMILY"/>
    <property type="match status" value="1"/>
</dbReference>
<dbReference type="InterPro" id="IPR015943">
    <property type="entry name" value="WD40/YVTN_repeat-like_dom_sf"/>
</dbReference>
<sequence length="210" mass="24338">MEEVVKCRARSTFSSYPVEFPPYPHFCRFGISFSPPFFSFLFPIFSEVQIIQQINHDGEVNRARYMPQNPFIIATKTVSAEVYVFDYSKHPSKPPLDGACNPDLRLRGHNTEGYGLSWSQFKQGHLLSGSDDSQICLWDINATPRNKTLDAMQIFKVCTDKDMFIIPFHCVTLNFQYTGNLVSWIVVLDYLTLKFYGFFDNHLIISMYRL</sequence>
<dbReference type="SUPFAM" id="SSF50978">
    <property type="entry name" value="WD40 repeat-like"/>
    <property type="match status" value="1"/>
</dbReference>
<accession>A0ABD1V6T8</accession>
<dbReference type="AlphaFoldDB" id="A0ABD1V6T8"/>
<evidence type="ECO:0000313" key="5">
    <source>
        <dbReference type="Proteomes" id="UP001604336"/>
    </source>
</evidence>
<dbReference type="PROSITE" id="PS50082">
    <property type="entry name" value="WD_REPEATS_2"/>
    <property type="match status" value="1"/>
</dbReference>
<feature type="repeat" description="WD" evidence="3">
    <location>
        <begin position="106"/>
        <end position="148"/>
    </location>
</feature>
<organism evidence="4 5">
    <name type="scientific">Abeliophyllum distichum</name>
    <dbReference type="NCBI Taxonomy" id="126358"/>
    <lineage>
        <taxon>Eukaryota</taxon>
        <taxon>Viridiplantae</taxon>
        <taxon>Streptophyta</taxon>
        <taxon>Embryophyta</taxon>
        <taxon>Tracheophyta</taxon>
        <taxon>Spermatophyta</taxon>
        <taxon>Magnoliopsida</taxon>
        <taxon>eudicotyledons</taxon>
        <taxon>Gunneridae</taxon>
        <taxon>Pentapetalae</taxon>
        <taxon>asterids</taxon>
        <taxon>lamiids</taxon>
        <taxon>Lamiales</taxon>
        <taxon>Oleaceae</taxon>
        <taxon>Forsythieae</taxon>
        <taxon>Abeliophyllum</taxon>
    </lineage>
</organism>
<dbReference type="InterPro" id="IPR019775">
    <property type="entry name" value="WD40_repeat_CS"/>
</dbReference>
<gene>
    <name evidence="4" type="ORF">Adt_05964</name>
</gene>
<dbReference type="SMART" id="SM00320">
    <property type="entry name" value="WD40"/>
    <property type="match status" value="2"/>
</dbReference>
<keyword evidence="2" id="KW-0677">Repeat</keyword>
<keyword evidence="5" id="KW-1185">Reference proteome</keyword>
<proteinExistence type="predicted"/>
<evidence type="ECO:0000256" key="2">
    <source>
        <dbReference type="ARBA" id="ARBA00022737"/>
    </source>
</evidence>
<dbReference type="Gene3D" id="2.130.10.10">
    <property type="entry name" value="YVTN repeat-like/Quinoprotein amine dehydrogenase"/>
    <property type="match status" value="1"/>
</dbReference>
<keyword evidence="1 3" id="KW-0853">WD repeat</keyword>
<dbReference type="EMBL" id="JBFOLK010000002">
    <property type="protein sequence ID" value="KAL2532613.1"/>
    <property type="molecule type" value="Genomic_DNA"/>
</dbReference>
<reference evidence="5" key="1">
    <citation type="submission" date="2024-07" db="EMBL/GenBank/DDBJ databases">
        <title>Two chromosome-level genome assemblies of Korean endemic species Abeliophyllum distichum and Forsythia ovata (Oleaceae).</title>
        <authorList>
            <person name="Jang H."/>
        </authorList>
    </citation>
    <scope>NUCLEOTIDE SEQUENCE [LARGE SCALE GENOMIC DNA]</scope>
</reference>
<dbReference type="InterPro" id="IPR001680">
    <property type="entry name" value="WD40_rpt"/>
</dbReference>
<evidence type="ECO:0000256" key="1">
    <source>
        <dbReference type="ARBA" id="ARBA00022574"/>
    </source>
</evidence>
<evidence type="ECO:0000256" key="3">
    <source>
        <dbReference type="PROSITE-ProRule" id="PRU00221"/>
    </source>
</evidence>
<dbReference type="Proteomes" id="UP001604336">
    <property type="component" value="Unassembled WGS sequence"/>
</dbReference>
<protein>
    <submittedName>
        <fullName evidence="4">Histone-binding protein MSI1</fullName>
    </submittedName>
</protein>
<dbReference type="InterPro" id="IPR050459">
    <property type="entry name" value="WD_repeat_RBAP46/RBAP48/MSI1"/>
</dbReference>
<dbReference type="PROSITE" id="PS00678">
    <property type="entry name" value="WD_REPEATS_1"/>
    <property type="match status" value="1"/>
</dbReference>
<evidence type="ECO:0000313" key="4">
    <source>
        <dbReference type="EMBL" id="KAL2532613.1"/>
    </source>
</evidence>
<name>A0ABD1V6T8_9LAMI</name>